<organism evidence="4 5">
    <name type="scientific">Clostridium tagluense</name>
    <dbReference type="NCBI Taxonomy" id="360422"/>
    <lineage>
        <taxon>Bacteria</taxon>
        <taxon>Bacillati</taxon>
        <taxon>Bacillota</taxon>
        <taxon>Clostridia</taxon>
        <taxon>Eubacteriales</taxon>
        <taxon>Clostridiaceae</taxon>
        <taxon>Clostridium</taxon>
    </lineage>
</organism>
<dbReference type="PANTHER" id="PTHR41259:SF1">
    <property type="entry name" value="DOUBLE-STRAND BREAK REPAIR RAD50 ATPASE, PUTATIVE-RELATED"/>
    <property type="match status" value="1"/>
</dbReference>
<dbReference type="InterPro" id="IPR027417">
    <property type="entry name" value="P-loop_NTPase"/>
</dbReference>
<evidence type="ECO:0000256" key="1">
    <source>
        <dbReference type="SAM" id="Coils"/>
    </source>
</evidence>
<dbReference type="RefSeq" id="WP_185732916.1">
    <property type="nucleotide sequence ID" value="NZ_BHYK01000044.1"/>
</dbReference>
<evidence type="ECO:0000256" key="2">
    <source>
        <dbReference type="SAM" id="Phobius"/>
    </source>
</evidence>
<feature type="domain" description="YhaN AAA" evidence="3">
    <location>
        <begin position="1"/>
        <end position="142"/>
    </location>
</feature>
<feature type="coiled-coil region" evidence="1">
    <location>
        <begin position="733"/>
        <end position="783"/>
    </location>
</feature>
<evidence type="ECO:0000259" key="3">
    <source>
        <dbReference type="Pfam" id="PF13514"/>
    </source>
</evidence>
<dbReference type="Pfam" id="PF13514">
    <property type="entry name" value="AAA_27"/>
    <property type="match status" value="1"/>
</dbReference>
<name>A0A401UTM2_9CLOT</name>
<evidence type="ECO:0000313" key="5">
    <source>
        <dbReference type="Proteomes" id="UP000287872"/>
    </source>
</evidence>
<sequence length="963" mass="111512">MKIRQLDIRDFGVFQGEKLENLGEGIVVIGGANRSGKTSLMQIIRNIPYGFSQNSNLPPPKFQYDVRCDLIVDEGNEVNILLKGFSNPEILYKNIIDNKYSNGLYNIDKATYRELFTISLDELNKSSDKEDSNIQSMLLGAGFKHIIKIPVASKELREKANIIGGTRGNPSTKMFKPYTENIKKSLEGRRKSMGLLDTFVQKKNIFSKLQDTIISKEVELLNSNNNIIKLEMLKHNYELNENKKNLEGELNNYLFNPEDIREYNIEKAKALKTQYIKELEQYNNDNLEFQSQTSKDKHTKELLLENKVEISNFYNGTSGIKEMRKNLLIIEKEYCEKTQALMNKIKKANNNWSSFNIVEEINCDEVEQDILTSNIENFRKVESEIVICNKKIGDFKIQRETLEKQIRPYDSIVYAKKYFKFTLFTMILGLILFFIDKLLGCSIILIGGIGTAIYLFINYSNSKLMLNRNLETKASIDNIEIVFNKTNVELKNLEENSIEMNNIMDEYRDILKLDARVTAEGIKDYFKIAAFLKDEICEYNLLKKKLDNEFSAICGYLNSINVLINKFDGFNIKNSKQINVKEIDIDNISNSCNDILLKVEILYKHLMLGEKTEKSFSKLSIVEKEIEEFLARGNLDIDISLAYNSEENQCENIILLLEKYISKGEKYTEYMNHKNELKIINDKLLQAVKGQRIGRLLQDEKRELEQSRDENLLEILDDLYKQYDSASELNYDYEVLSRDNKDLVRQLDDLKNEKQTIKDEIGALNSDEKLLKYEQDIREARSQLRPLAEKYAIYNTAALFLEKIRERFLENTKDKLLKGASDILREITSGEYKDIMPMEDLMQGDFKTVLRDESIMESSKGLSRGTKEQLFLAVRISRIKEIKPSLPVILDDSFVNFDIAHTKNTVKALVKLSKTHQIFVLTCHATLVELINSQCIQAQYFKLDKGKFTKSTGRDLQEYLKTL</sequence>
<feature type="coiled-coil region" evidence="1">
    <location>
        <begin position="476"/>
        <end position="510"/>
    </location>
</feature>
<evidence type="ECO:0000313" key="4">
    <source>
        <dbReference type="EMBL" id="GCD12861.1"/>
    </source>
</evidence>
<dbReference type="Proteomes" id="UP000287872">
    <property type="component" value="Unassembled WGS sequence"/>
</dbReference>
<reference evidence="4 5" key="1">
    <citation type="submission" date="2018-11" db="EMBL/GenBank/DDBJ databases">
        <title>Genome sequencing and assembly of Clostridium tagluense strain A121.</title>
        <authorList>
            <person name="Murakami T."/>
            <person name="Segawa T."/>
            <person name="Shcherbakova V.A."/>
            <person name="Mori H."/>
            <person name="Yoshimura Y."/>
        </authorList>
    </citation>
    <scope>NUCLEOTIDE SEQUENCE [LARGE SCALE GENOMIC DNA]</scope>
    <source>
        <strain evidence="4 5">A121</strain>
    </source>
</reference>
<keyword evidence="1" id="KW-0175">Coiled coil</keyword>
<proteinExistence type="predicted"/>
<gene>
    <name evidence="4" type="ORF">Ctaglu_44840</name>
</gene>
<dbReference type="AlphaFoldDB" id="A0A401UTM2"/>
<comment type="caution">
    <text evidence="4">The sequence shown here is derived from an EMBL/GenBank/DDBJ whole genome shotgun (WGS) entry which is preliminary data.</text>
</comment>
<dbReference type="InterPro" id="IPR038734">
    <property type="entry name" value="YhaN_AAA"/>
</dbReference>
<accession>A0A401UTM2</accession>
<keyword evidence="2" id="KW-1133">Transmembrane helix</keyword>
<keyword evidence="5" id="KW-1185">Reference proteome</keyword>
<feature type="coiled-coil region" evidence="1">
    <location>
        <begin position="265"/>
        <end position="292"/>
    </location>
</feature>
<dbReference type="Gene3D" id="3.40.50.300">
    <property type="entry name" value="P-loop containing nucleotide triphosphate hydrolases"/>
    <property type="match status" value="2"/>
</dbReference>
<dbReference type="PANTHER" id="PTHR41259">
    <property type="entry name" value="DOUBLE-STRAND BREAK REPAIR RAD50 ATPASE, PUTATIVE-RELATED"/>
    <property type="match status" value="1"/>
</dbReference>
<dbReference type="SUPFAM" id="SSF52540">
    <property type="entry name" value="P-loop containing nucleoside triphosphate hydrolases"/>
    <property type="match status" value="1"/>
</dbReference>
<feature type="transmembrane region" description="Helical" evidence="2">
    <location>
        <begin position="418"/>
        <end position="435"/>
    </location>
</feature>
<keyword evidence="2" id="KW-0812">Transmembrane</keyword>
<dbReference type="EMBL" id="BHYK01000044">
    <property type="protein sequence ID" value="GCD12861.1"/>
    <property type="molecule type" value="Genomic_DNA"/>
</dbReference>
<protein>
    <recommendedName>
        <fullName evidence="3">YhaN AAA domain-containing protein</fullName>
    </recommendedName>
</protein>
<keyword evidence="2" id="KW-0472">Membrane</keyword>
<feature type="transmembrane region" description="Helical" evidence="2">
    <location>
        <begin position="441"/>
        <end position="459"/>
    </location>
</feature>